<dbReference type="InParanoid" id="A0A200Q0X4"/>
<accession>A0A200Q0X4</accession>
<dbReference type="GO" id="GO:0016787">
    <property type="term" value="F:hydrolase activity"/>
    <property type="evidence" value="ECO:0007669"/>
    <property type="project" value="UniProtKB-KW"/>
</dbReference>
<evidence type="ECO:0000313" key="3">
    <source>
        <dbReference type="EMBL" id="OVA04114.1"/>
    </source>
</evidence>
<dbReference type="Pfam" id="PF24899">
    <property type="entry name" value="UBA_DHX29"/>
    <property type="match status" value="1"/>
</dbReference>
<dbReference type="STRING" id="56857.A0A200Q0X4"/>
<evidence type="ECO:0000313" key="4">
    <source>
        <dbReference type="Proteomes" id="UP000195402"/>
    </source>
</evidence>
<comment type="caution">
    <text evidence="3">The sequence shown here is derived from an EMBL/GenBank/DDBJ whole genome shotgun (WGS) entry which is preliminary data.</text>
</comment>
<feature type="compositionally biased region" description="Low complexity" evidence="1">
    <location>
        <begin position="22"/>
        <end position="34"/>
    </location>
</feature>
<reference evidence="3 4" key="1">
    <citation type="journal article" date="2017" name="Mol. Plant">
        <title>The Genome of Medicinal Plant Macleaya cordata Provides New Insights into Benzylisoquinoline Alkaloids Metabolism.</title>
        <authorList>
            <person name="Liu X."/>
            <person name="Liu Y."/>
            <person name="Huang P."/>
            <person name="Ma Y."/>
            <person name="Qing Z."/>
            <person name="Tang Q."/>
            <person name="Cao H."/>
            <person name="Cheng P."/>
            <person name="Zheng Y."/>
            <person name="Yuan Z."/>
            <person name="Zhou Y."/>
            <person name="Liu J."/>
            <person name="Tang Z."/>
            <person name="Zhuo Y."/>
            <person name="Zhang Y."/>
            <person name="Yu L."/>
            <person name="Huang J."/>
            <person name="Yang P."/>
            <person name="Peng Q."/>
            <person name="Zhang J."/>
            <person name="Jiang W."/>
            <person name="Zhang Z."/>
            <person name="Lin K."/>
            <person name="Ro D.K."/>
            <person name="Chen X."/>
            <person name="Xiong X."/>
            <person name="Shang Y."/>
            <person name="Huang S."/>
            <person name="Zeng J."/>
        </authorList>
    </citation>
    <scope>NUCLEOTIDE SEQUENCE [LARGE SCALE GENOMIC DNA]</scope>
    <source>
        <strain evidence="4">cv. BLH2017</strain>
        <tissue evidence="3">Root</tissue>
    </source>
</reference>
<dbReference type="EMBL" id="MVGT01003396">
    <property type="protein sequence ID" value="OVA04114.1"/>
    <property type="molecule type" value="Genomic_DNA"/>
</dbReference>
<feature type="region of interest" description="Disordered" evidence="1">
    <location>
        <begin position="1"/>
        <end position="74"/>
    </location>
</feature>
<proteinExistence type="predicted"/>
<protein>
    <recommendedName>
        <fullName evidence="2">ATP-dependent RNA helicase DHX29-like UBA domain-containing protein</fullName>
    </recommendedName>
</protein>
<evidence type="ECO:0000259" key="2">
    <source>
        <dbReference type="Pfam" id="PF24899"/>
    </source>
</evidence>
<gene>
    <name evidence="3" type="ORF">BVC80_8677g12</name>
</gene>
<evidence type="ECO:0000256" key="1">
    <source>
        <dbReference type="SAM" id="MobiDB-lite"/>
    </source>
</evidence>
<name>A0A200Q0X4_MACCD</name>
<organism evidence="3 4">
    <name type="scientific">Macleaya cordata</name>
    <name type="common">Five-seeded plume-poppy</name>
    <name type="synonym">Bocconia cordata</name>
    <dbReference type="NCBI Taxonomy" id="56857"/>
    <lineage>
        <taxon>Eukaryota</taxon>
        <taxon>Viridiplantae</taxon>
        <taxon>Streptophyta</taxon>
        <taxon>Embryophyta</taxon>
        <taxon>Tracheophyta</taxon>
        <taxon>Spermatophyta</taxon>
        <taxon>Magnoliopsida</taxon>
        <taxon>Ranunculales</taxon>
        <taxon>Papaveraceae</taxon>
        <taxon>Papaveroideae</taxon>
        <taxon>Macleaya</taxon>
    </lineage>
</organism>
<dbReference type="AlphaFoldDB" id="A0A200Q0X4"/>
<keyword evidence="4" id="KW-1185">Reference proteome</keyword>
<dbReference type="InterPro" id="IPR056890">
    <property type="entry name" value="UBA_DHX29-like"/>
</dbReference>
<dbReference type="OrthoDB" id="5600252at2759"/>
<dbReference type="OMA" id="INEQKHA"/>
<feature type="domain" description="ATP-dependent RNA helicase DHX29-like UBA" evidence="2">
    <location>
        <begin position="80"/>
        <end position="132"/>
    </location>
</feature>
<dbReference type="GO" id="GO:0004386">
    <property type="term" value="F:helicase activity"/>
    <property type="evidence" value="ECO:0007669"/>
    <property type="project" value="UniProtKB-KW"/>
</dbReference>
<dbReference type="Proteomes" id="UP000195402">
    <property type="component" value="Unassembled WGS sequence"/>
</dbReference>
<sequence length="263" mass="29164">MAPKKKQQQQQQSKQSQKKKNPASSSSSSSSGPKLQISAENEQRLRRLLLNSGNSRSTPSPSLSTTPAGETISKAQKAKRLHTIYEKLSCEGFTSDQIELSLSTLNDGATFEDALDWLCLNLPGNELPLKFSTGTSISNEGLGGSVSIISTAREDWVPSSNPSREINEQKHAVSIRIKGHSDDNTFDLRQPSQADWIRQYMEQQEEDDWETRADDFIDNDSAEEISDPSSRAVSIAKEYHIARLEAAEAKEKKDKKIRNGQAI</sequence>
<feature type="compositionally biased region" description="Low complexity" evidence="1">
    <location>
        <begin position="48"/>
        <end position="67"/>
    </location>
</feature>